<keyword evidence="4" id="KW-1185">Reference proteome</keyword>
<dbReference type="GO" id="GO:0051959">
    <property type="term" value="F:dynein light intermediate chain binding"/>
    <property type="evidence" value="ECO:0007669"/>
    <property type="project" value="InterPro"/>
</dbReference>
<feature type="domain" description="Dynein heavy chain C-terminal" evidence="2">
    <location>
        <begin position="158"/>
        <end position="272"/>
    </location>
</feature>
<dbReference type="GO" id="GO:0045505">
    <property type="term" value="F:dynein intermediate chain binding"/>
    <property type="evidence" value="ECO:0007669"/>
    <property type="project" value="InterPro"/>
</dbReference>
<name>A0A3S4ZQD1_9PLAT</name>
<dbReference type="InterPro" id="IPR026983">
    <property type="entry name" value="DHC"/>
</dbReference>
<dbReference type="OrthoDB" id="5593012at2759"/>
<dbReference type="PANTHER" id="PTHR46961:SF20">
    <property type="entry name" value="LOW QUALITY PROTEIN: DYNEIN BETA CHAIN, CILIARY-LIKE"/>
    <property type="match status" value="1"/>
</dbReference>
<dbReference type="Gene3D" id="1.20.1270.280">
    <property type="match status" value="1"/>
</dbReference>
<dbReference type="InterPro" id="IPR041658">
    <property type="entry name" value="AAA_lid_11"/>
</dbReference>
<dbReference type="Proteomes" id="UP000784294">
    <property type="component" value="Unassembled WGS sequence"/>
</dbReference>
<dbReference type="Gene3D" id="1.10.8.720">
    <property type="entry name" value="Region D6 of dynein motor"/>
    <property type="match status" value="1"/>
</dbReference>
<evidence type="ECO:0000259" key="2">
    <source>
        <dbReference type="Pfam" id="PF18199"/>
    </source>
</evidence>
<dbReference type="GO" id="GO:0007018">
    <property type="term" value="P:microtubule-based movement"/>
    <property type="evidence" value="ECO:0007669"/>
    <property type="project" value="InterPro"/>
</dbReference>
<reference evidence="3" key="1">
    <citation type="submission" date="2018-11" db="EMBL/GenBank/DDBJ databases">
        <authorList>
            <consortium name="Pathogen Informatics"/>
        </authorList>
    </citation>
    <scope>NUCLEOTIDE SEQUENCE</scope>
</reference>
<protein>
    <recommendedName>
        <fullName evidence="5">Dynein heavy chain AAA lid domain-containing protein</fullName>
    </recommendedName>
</protein>
<dbReference type="InterPro" id="IPR042219">
    <property type="entry name" value="AAA_lid_11_sf"/>
</dbReference>
<accession>A0A3S4ZQD1</accession>
<dbReference type="Pfam" id="PF18199">
    <property type="entry name" value="Dynein_C"/>
    <property type="match status" value="1"/>
</dbReference>
<dbReference type="EMBL" id="CAAALY010006051">
    <property type="protein sequence ID" value="VEL09326.1"/>
    <property type="molecule type" value="Genomic_DNA"/>
</dbReference>
<organism evidence="3 4">
    <name type="scientific">Protopolystoma xenopodis</name>
    <dbReference type="NCBI Taxonomy" id="117903"/>
    <lineage>
        <taxon>Eukaryota</taxon>
        <taxon>Metazoa</taxon>
        <taxon>Spiralia</taxon>
        <taxon>Lophotrochozoa</taxon>
        <taxon>Platyhelminthes</taxon>
        <taxon>Monogenea</taxon>
        <taxon>Polyopisthocotylea</taxon>
        <taxon>Polystomatidea</taxon>
        <taxon>Polystomatidae</taxon>
        <taxon>Protopolystoma</taxon>
    </lineage>
</organism>
<dbReference type="InterPro" id="IPR041228">
    <property type="entry name" value="Dynein_C"/>
</dbReference>
<feature type="domain" description="Dynein heavy chain AAA lid" evidence="1">
    <location>
        <begin position="15"/>
        <end position="151"/>
    </location>
</feature>
<dbReference type="PANTHER" id="PTHR46961">
    <property type="entry name" value="DYNEIN HEAVY CHAIN 1, AXONEMAL-LIKE PROTEIN"/>
    <property type="match status" value="1"/>
</dbReference>
<evidence type="ECO:0000313" key="3">
    <source>
        <dbReference type="EMBL" id="VEL09326.1"/>
    </source>
</evidence>
<sequence>MLQETLEKCTKEAEFKPILFALCYFHAVVTERNKFGAQGWNRTYPFNTGDLRICLDVLYNYLEANAKVPWEDLRYLFGEIMYGGHITDDWDRRLCRTFLEEYLQPDLVDGDLLLAPGFLVPPNLDFIGYHAYIDSNLPPESPHLYGLHPNAEIEFLTKAAERVFRIVLELQPRDPGAQRDDSCSREEQLAQILEDLLEKVPECFNLVELGAKQAPEERSPYTVIVLQECERMNVLIVELVRSLKELKLGLKGELTISADMESLENSLFLDQVILKTLSWS</sequence>
<evidence type="ECO:0000259" key="1">
    <source>
        <dbReference type="Pfam" id="PF18198"/>
    </source>
</evidence>
<proteinExistence type="predicted"/>
<gene>
    <name evidence="3" type="ORF">PXEA_LOCUS2766</name>
</gene>
<dbReference type="FunFam" id="1.10.8.720:FF:000002">
    <property type="entry name" value="Dynein heavy chain 9, axonemal"/>
    <property type="match status" value="1"/>
</dbReference>
<dbReference type="Pfam" id="PF18198">
    <property type="entry name" value="AAA_lid_11"/>
    <property type="match status" value="1"/>
</dbReference>
<evidence type="ECO:0000313" key="4">
    <source>
        <dbReference type="Proteomes" id="UP000784294"/>
    </source>
</evidence>
<comment type="caution">
    <text evidence="3">The sequence shown here is derived from an EMBL/GenBank/DDBJ whole genome shotgun (WGS) entry which is preliminary data.</text>
</comment>
<dbReference type="AlphaFoldDB" id="A0A3S4ZQD1"/>
<dbReference type="GO" id="GO:0030286">
    <property type="term" value="C:dynein complex"/>
    <property type="evidence" value="ECO:0007669"/>
    <property type="project" value="InterPro"/>
</dbReference>
<evidence type="ECO:0008006" key="5">
    <source>
        <dbReference type="Google" id="ProtNLM"/>
    </source>
</evidence>